<feature type="region of interest" description="Disordered" evidence="1">
    <location>
        <begin position="1"/>
        <end position="20"/>
    </location>
</feature>
<dbReference type="AlphaFoldDB" id="W6MY28"/>
<dbReference type="RefSeq" id="XP_022461892.1">
    <property type="nucleotide sequence ID" value="XM_022603763.1"/>
</dbReference>
<evidence type="ECO:0000256" key="1">
    <source>
        <dbReference type="SAM" id="MobiDB-lite"/>
    </source>
</evidence>
<evidence type="ECO:0000313" key="4">
    <source>
        <dbReference type="Proteomes" id="UP000019384"/>
    </source>
</evidence>
<sequence length="199" mass="21931">MTANAQDPDTGSASKQADYTKKTTYTGFPVSYESLPASGLTSVHESPSYMRRVESQVFEDATDSPEHDPANSPADESGVTPTTIGWIVRRCGLKRWAPEESSDLPIWDPALRPLLPSCEPSATEGSRGDNLFDLPQSWIDFYCRNRIYFNIGYAISVLIIVGVLYFTGKDELLAQLARAFLCYIGLVPEVCPGRTRPSV</sequence>
<reference evidence="3" key="2">
    <citation type="submission" date="2014-02" db="EMBL/GenBank/DDBJ databases">
        <title>Complete DNA sequence of /Kuraishia capsulata/ illustrates novel genomic features among budding yeasts (/Saccharomycotina/).</title>
        <authorList>
            <person name="Morales L."/>
            <person name="Noel B."/>
            <person name="Porcel B."/>
            <person name="Marcet-Houben M."/>
            <person name="Hullo M-F."/>
            <person name="Sacerdot C."/>
            <person name="Tekaia F."/>
            <person name="Leh-Louis V."/>
            <person name="Despons L."/>
            <person name="Khanna V."/>
            <person name="Aury J-M."/>
            <person name="Barbe V."/>
            <person name="Couloux A."/>
            <person name="Labadie K."/>
            <person name="Pelletier E."/>
            <person name="Souciet J-L."/>
            <person name="Boekhout T."/>
            <person name="Gabaldon T."/>
            <person name="Wincker P."/>
            <person name="Dujon B."/>
        </authorList>
    </citation>
    <scope>NUCLEOTIDE SEQUENCE</scope>
    <source>
        <strain evidence="3">CBS 1993</strain>
    </source>
</reference>
<reference evidence="3" key="1">
    <citation type="submission" date="2013-12" db="EMBL/GenBank/DDBJ databases">
        <authorList>
            <person name="Genoscope - CEA"/>
        </authorList>
    </citation>
    <scope>NUCLEOTIDE SEQUENCE</scope>
    <source>
        <strain evidence="3">CBS 1993</strain>
    </source>
</reference>
<dbReference type="Proteomes" id="UP000019384">
    <property type="component" value="Unassembled WGS sequence"/>
</dbReference>
<dbReference type="HOGENOM" id="CLU_1372402_0_0_1"/>
<organism evidence="3 4">
    <name type="scientific">Kuraishia capsulata CBS 1993</name>
    <dbReference type="NCBI Taxonomy" id="1382522"/>
    <lineage>
        <taxon>Eukaryota</taxon>
        <taxon>Fungi</taxon>
        <taxon>Dikarya</taxon>
        <taxon>Ascomycota</taxon>
        <taxon>Saccharomycotina</taxon>
        <taxon>Pichiomycetes</taxon>
        <taxon>Pichiales</taxon>
        <taxon>Pichiaceae</taxon>
        <taxon>Kuraishia</taxon>
    </lineage>
</organism>
<feature type="transmembrane region" description="Helical" evidence="2">
    <location>
        <begin position="147"/>
        <end position="166"/>
    </location>
</feature>
<keyword evidence="4" id="KW-1185">Reference proteome</keyword>
<dbReference type="GeneID" id="34523280"/>
<keyword evidence="2" id="KW-0472">Membrane</keyword>
<proteinExistence type="predicted"/>
<protein>
    <submittedName>
        <fullName evidence="3">Uncharacterized protein</fullName>
    </submittedName>
</protein>
<gene>
    <name evidence="3" type="ORF">KUCA_T00005904001</name>
</gene>
<evidence type="ECO:0000256" key="2">
    <source>
        <dbReference type="SAM" id="Phobius"/>
    </source>
</evidence>
<name>W6MY28_9ASCO</name>
<dbReference type="EMBL" id="HG793131">
    <property type="protein sequence ID" value="CDK29910.1"/>
    <property type="molecule type" value="Genomic_DNA"/>
</dbReference>
<feature type="region of interest" description="Disordered" evidence="1">
    <location>
        <begin position="33"/>
        <end position="80"/>
    </location>
</feature>
<evidence type="ECO:0000313" key="3">
    <source>
        <dbReference type="EMBL" id="CDK29910.1"/>
    </source>
</evidence>
<keyword evidence="2" id="KW-1133">Transmembrane helix</keyword>
<keyword evidence="2" id="KW-0812">Transmembrane</keyword>
<accession>W6MY28</accession>